<protein>
    <recommendedName>
        <fullName evidence="6">Pentatricopeptide repeat-containing protein</fullName>
    </recommendedName>
</protein>
<feature type="repeat" description="PPR" evidence="3">
    <location>
        <begin position="503"/>
        <end position="537"/>
    </location>
</feature>
<evidence type="ECO:0000256" key="3">
    <source>
        <dbReference type="PROSITE-ProRule" id="PRU00708"/>
    </source>
</evidence>
<dbReference type="Proteomes" id="UP001419268">
    <property type="component" value="Unassembled WGS sequence"/>
</dbReference>
<dbReference type="Pfam" id="PF13812">
    <property type="entry name" value="PPR_3"/>
    <property type="match status" value="1"/>
</dbReference>
<comment type="similarity">
    <text evidence="1">Belongs to the PPR family. P subfamily.</text>
</comment>
<feature type="repeat" description="PPR" evidence="3">
    <location>
        <begin position="573"/>
        <end position="607"/>
    </location>
</feature>
<dbReference type="PROSITE" id="PS51375">
    <property type="entry name" value="PPR"/>
    <property type="match status" value="11"/>
</dbReference>
<feature type="repeat" description="PPR" evidence="3">
    <location>
        <begin position="678"/>
        <end position="712"/>
    </location>
</feature>
<dbReference type="AlphaFoldDB" id="A0AAP0JUZ7"/>
<dbReference type="Gene3D" id="1.25.40.10">
    <property type="entry name" value="Tetratricopeptide repeat domain"/>
    <property type="match status" value="5"/>
</dbReference>
<feature type="repeat" description="PPR" evidence="3">
    <location>
        <begin position="203"/>
        <end position="237"/>
    </location>
</feature>
<reference evidence="4 5" key="1">
    <citation type="submission" date="2024-01" db="EMBL/GenBank/DDBJ databases">
        <title>Genome assemblies of Stephania.</title>
        <authorList>
            <person name="Yang L."/>
        </authorList>
    </citation>
    <scope>NUCLEOTIDE SEQUENCE [LARGE SCALE GENOMIC DNA]</scope>
    <source>
        <strain evidence="4">JXDWG</strain>
        <tissue evidence="4">Leaf</tissue>
    </source>
</reference>
<dbReference type="PANTHER" id="PTHR47936">
    <property type="entry name" value="PPR_LONG DOMAIN-CONTAINING PROTEIN"/>
    <property type="match status" value="1"/>
</dbReference>
<dbReference type="PANTHER" id="PTHR47936:SF1">
    <property type="entry name" value="PENTATRICOPEPTIDE REPEAT-CONTAINING PROTEIN GUN1, CHLOROPLASTIC"/>
    <property type="match status" value="1"/>
</dbReference>
<name>A0AAP0JUZ7_9MAGN</name>
<evidence type="ECO:0000313" key="5">
    <source>
        <dbReference type="Proteomes" id="UP001419268"/>
    </source>
</evidence>
<comment type="caution">
    <text evidence="4">The sequence shown here is derived from an EMBL/GenBank/DDBJ whole genome shotgun (WGS) entry which is preliminary data.</text>
</comment>
<feature type="repeat" description="PPR" evidence="3">
    <location>
        <begin position="400"/>
        <end position="434"/>
    </location>
</feature>
<dbReference type="EMBL" id="JBBNAG010000004">
    <property type="protein sequence ID" value="KAK9140180.1"/>
    <property type="molecule type" value="Genomic_DNA"/>
</dbReference>
<dbReference type="Pfam" id="PF01535">
    <property type="entry name" value="PPR"/>
    <property type="match status" value="4"/>
</dbReference>
<gene>
    <name evidence="4" type="ORF">Scep_009861</name>
</gene>
<feature type="repeat" description="PPR" evidence="3">
    <location>
        <begin position="168"/>
        <end position="202"/>
    </location>
</feature>
<dbReference type="Pfam" id="PF13041">
    <property type="entry name" value="PPR_2"/>
    <property type="match status" value="4"/>
</dbReference>
<feature type="repeat" description="PPR" evidence="3">
    <location>
        <begin position="643"/>
        <end position="677"/>
    </location>
</feature>
<accession>A0AAP0JUZ7</accession>
<keyword evidence="5" id="KW-1185">Reference proteome</keyword>
<evidence type="ECO:0000256" key="2">
    <source>
        <dbReference type="ARBA" id="ARBA00022737"/>
    </source>
</evidence>
<dbReference type="SUPFAM" id="SSF48452">
    <property type="entry name" value="TPR-like"/>
    <property type="match status" value="1"/>
</dbReference>
<feature type="repeat" description="PPR" evidence="3">
    <location>
        <begin position="608"/>
        <end position="642"/>
    </location>
</feature>
<feature type="repeat" description="PPR" evidence="3">
    <location>
        <begin position="747"/>
        <end position="781"/>
    </location>
</feature>
<feature type="repeat" description="PPR" evidence="3">
    <location>
        <begin position="296"/>
        <end position="330"/>
    </location>
</feature>
<dbReference type="InterPro" id="IPR002885">
    <property type="entry name" value="PPR_rpt"/>
</dbReference>
<keyword evidence="2" id="KW-0677">Repeat</keyword>
<evidence type="ECO:0000256" key="1">
    <source>
        <dbReference type="ARBA" id="ARBA00007626"/>
    </source>
</evidence>
<sequence>MGCSGVCIVGCAKGASIIVVPVVGVKRAHNGRETKLFEKKLAENFNGAGIGVRRLDTKSNNLSCDVGSLPSSVKNPYQEQRRKYMGQQGLNGKVGRSVKSSKKWAYGGCLPLILEALEIVEDLDEALKPWEETLSNKERSVILKEQERWERAVEIFEWFKKKDCYELNVIHYNIMIRILGNAQKWGYLEILLREMRIKGIAPVNTTYGTLIHVYNKGGLKEEALLWLERMNEAGVEPDEVTLGIVVQMYKKAGEFENADQFFKKWSSGKFIRDKFGSASNASKEVEITSETRLLSSSYTYNILIDTYGKACQLKEASNTFALMIKEGIVPTTVTFNTMINICGNHGRMDEVASLMQMMEVLRCPPDTRTYNILISLHVKQDISTAVSCFFKMKEVGLKPDLVSYRTLLYALSIRHMIKEAEDLVREMDEGGLDIDEYTQSALTRMYVEAGMLDQSWSWFERFHVVGKMSSDCYSATIDAFGEHGHSLEAEKAFACCQERGKLTVLEFNVMIKAYGIGMRYGKACALFNTMEKYGISPDKCSYNSLVRILCSASLPNVAELYVKKMQDVGLANDCIPYCVVISNYVKLGQLELAEGLFKEMIKVGVQPDIVVFGVLINAYADVGSISKAMIYVNEMRKAGFFGNSVIYSSLIKLYTKVGYLKEAQESYKLLQSSEVGANEYSSNCMIDLYSERDMVEQAEDIFVDLRRRGIANEFSYAMMLCMYKRIGRFDKAIAIARKMHELHLLTDPLSYNNVISLYVSDGRLKEALETFKDMTQSNVQPDDSTFKLLGAVLLRYGASKEAVTKLEIERRKDVQSAPQGWMAALRALLDVDKSDAQKSQ</sequence>
<evidence type="ECO:0000313" key="4">
    <source>
        <dbReference type="EMBL" id="KAK9140180.1"/>
    </source>
</evidence>
<proteinExistence type="inferred from homology"/>
<feature type="repeat" description="PPR" evidence="3">
    <location>
        <begin position="331"/>
        <end position="365"/>
    </location>
</feature>
<organism evidence="4 5">
    <name type="scientific">Stephania cephalantha</name>
    <dbReference type="NCBI Taxonomy" id="152367"/>
    <lineage>
        <taxon>Eukaryota</taxon>
        <taxon>Viridiplantae</taxon>
        <taxon>Streptophyta</taxon>
        <taxon>Embryophyta</taxon>
        <taxon>Tracheophyta</taxon>
        <taxon>Spermatophyta</taxon>
        <taxon>Magnoliopsida</taxon>
        <taxon>Ranunculales</taxon>
        <taxon>Menispermaceae</taxon>
        <taxon>Menispermoideae</taxon>
        <taxon>Cissampelideae</taxon>
        <taxon>Stephania</taxon>
    </lineage>
</organism>
<dbReference type="InterPro" id="IPR011990">
    <property type="entry name" value="TPR-like_helical_dom_sf"/>
</dbReference>
<dbReference type="NCBIfam" id="TIGR00756">
    <property type="entry name" value="PPR"/>
    <property type="match status" value="6"/>
</dbReference>
<evidence type="ECO:0008006" key="6">
    <source>
        <dbReference type="Google" id="ProtNLM"/>
    </source>
</evidence>